<dbReference type="EMBL" id="HG799491">
    <property type="protein sequence ID" value="CDL73761.1"/>
    <property type="molecule type" value="Genomic_DNA"/>
</dbReference>
<proteinExistence type="predicted"/>
<dbReference type="InterPro" id="IPR038461">
    <property type="entry name" value="Schlafen_AlbA_2_dom_sf"/>
</dbReference>
<dbReference type="InterPro" id="IPR007421">
    <property type="entry name" value="Schlafen_AlbA_2_dom"/>
</dbReference>
<evidence type="ECO:0000313" key="7">
    <source>
        <dbReference type="EMBL" id="CDL74218.1"/>
    </source>
</evidence>
<dbReference type="EMBL" id="HG799493">
    <property type="protein sequence ID" value="CDL73886.1"/>
    <property type="molecule type" value="Genomic_DNA"/>
</dbReference>
<accession>A0A060QMZ4</accession>
<organism evidence="4">
    <name type="scientific">Streptococcus pneumoniae</name>
    <dbReference type="NCBI Taxonomy" id="1313"/>
    <lineage>
        <taxon>Bacteria</taxon>
        <taxon>Bacillati</taxon>
        <taxon>Bacillota</taxon>
        <taxon>Bacilli</taxon>
        <taxon>Lactobacillales</taxon>
        <taxon>Streptococcaceae</taxon>
        <taxon>Streptococcus</taxon>
    </lineage>
</organism>
<reference evidence="9 10" key="5">
    <citation type="submission" date="2019-04" db="EMBL/GenBank/DDBJ databases">
        <authorList>
            <consortium name="Pathogen Informatics"/>
        </authorList>
    </citation>
    <scope>NUCLEOTIDE SEQUENCE [LARGE SCALE GENOMIC DNA]</scope>
    <source>
        <strain evidence="9 10">GPSC38</strain>
    </source>
</reference>
<evidence type="ECO:0000313" key="9">
    <source>
        <dbReference type="EMBL" id="VSJ51609.1"/>
    </source>
</evidence>
<evidence type="ECO:0000259" key="1">
    <source>
        <dbReference type="Pfam" id="PF04326"/>
    </source>
</evidence>
<dbReference type="EMBL" id="HG799489">
    <property type="protein sequence ID" value="CDL73644.1"/>
    <property type="molecule type" value="Genomic_DNA"/>
</dbReference>
<evidence type="ECO:0000313" key="2">
    <source>
        <dbReference type="EMBL" id="CDL73644.1"/>
    </source>
</evidence>
<dbReference type="AlphaFoldDB" id="A0A060QMZ4"/>
<dbReference type="EMBL" id="HG799502">
    <property type="protein sequence ID" value="CDL74218.1"/>
    <property type="molecule type" value="Genomic_DNA"/>
</dbReference>
<dbReference type="Gene3D" id="3.30.950.30">
    <property type="entry name" value="Schlafen, AAA domain"/>
    <property type="match status" value="1"/>
</dbReference>
<reference evidence="7" key="3">
    <citation type="submission" date="2014-06" db="EMBL/GenBank/DDBJ databases">
        <title>Parallel evolution of resistance and vaccine escape in the PMEN14 pneumococcal lineage.</title>
        <authorList>
            <person name="Croucher N.J."/>
            <person name="Chewapreecha C."/>
            <person name="Hanage W.P."/>
            <person name="Harris S.R."/>
            <person name="McGee L."/>
            <person name="Van der Linden M."/>
            <person name="Song J.H."/>
            <person name="Ko K.S."/>
            <person name="De Lencastre H."/>
            <person name="Turner C."/>
            <person name="Sa-Leao R."/>
            <person name="Klugman K.P."/>
            <person name="Parkhill J."/>
            <person name="Turner P."/>
            <person name="Bentley S.D."/>
        </authorList>
    </citation>
    <scope>NUCLEOTIDE SEQUENCE</scope>
    <source>
        <strain evidence="7">PT814</strain>
    </source>
</reference>
<feature type="domain" description="Schlafen AlbA-2" evidence="1">
    <location>
        <begin position="15"/>
        <end position="147"/>
    </location>
</feature>
<evidence type="ECO:0000313" key="4">
    <source>
        <dbReference type="EMBL" id="CDL73826.1"/>
    </source>
</evidence>
<reference evidence="4" key="1">
    <citation type="submission" date="2013-12" db="EMBL/GenBank/DDBJ databases">
        <authorList>
            <person name="Croucher N."/>
        </authorList>
    </citation>
    <scope>NUCLEOTIDE SEQUENCE</scope>
    <source>
        <strain evidence="2">22664</strain>
        <strain evidence="8">9611+04103</strain>
        <strain evidence="4">DC1738</strain>
        <strain evidence="5">DCC1524</strain>
        <strain evidence="3">DCC1902</strain>
        <strain evidence="6">IC161</strain>
        <strain evidence="7">PT814</strain>
    </source>
</reference>
<name>A0A060QMZ4_STREE</name>
<gene>
    <name evidence="9" type="ORF">SAMEA104154639_00759</name>
</gene>
<evidence type="ECO:0000313" key="8">
    <source>
        <dbReference type="EMBL" id="CDL74699.1"/>
    </source>
</evidence>
<reference evidence="4" key="2">
    <citation type="journal article" date="2014" name="BMC Biol.">
        <title>Variable recombination dynamics during the emergence, transmission and 'disarming' of a multidrug-resistant pneumococcal clone.</title>
        <authorList>
            <person name="Croucher N.J."/>
            <person name="Hanage W.P."/>
            <person name="Harris S.R."/>
            <person name="McGee L."/>
            <person name="van der Linden M."/>
            <person name="de Lencastre H."/>
            <person name="Sa-Leao R."/>
            <person name="Song J.H."/>
            <person name="Ko K.S."/>
            <person name="Beall B."/>
            <person name="Klugman K.P."/>
            <person name="Parkhill J."/>
            <person name="Tomasz A."/>
            <person name="Kristinsson K.G."/>
            <person name="Bentley S.D."/>
        </authorList>
    </citation>
    <scope>NUCLEOTIDE SEQUENCE</scope>
    <source>
        <strain evidence="2">22664</strain>
        <strain evidence="4">DC1738</strain>
        <strain evidence="5">DCC1524</strain>
        <strain evidence="3">DCC1902</strain>
    </source>
</reference>
<protein>
    <submittedName>
        <fullName evidence="4 9">Abi-alpha protein</fullName>
    </submittedName>
    <submittedName>
        <fullName evidence="7">Putative conjugative element ATPase</fullName>
    </submittedName>
</protein>
<evidence type="ECO:0000313" key="3">
    <source>
        <dbReference type="EMBL" id="CDL73761.1"/>
    </source>
</evidence>
<sequence length="391" mass="46642">MLSLDQIHLLLNTPEDEFHDFKQKWHHSKTELVRDILNFVNTSHHEDCYIIFGIDNITLDIIGVNNDDNRRNEEDLTDLLHKLFISTNNQIRISIQTETIDNKEIDILIIHDTDKVPVFLTKDYKPKKDTALQKGLIYARNGSINTPKDSSAPFELINKLFQKFNHTDLNIKEQYFHVLKDYKNWFFVENEDGRFFIYNPNPDFYIKLTDDDANRFKTMPYSLNQYQTNVDWQLVQLRYRHLTIIDFMALYLDQGNCLVPSPDLEDFECGYSDTIYYHCLYKNTLKYQLLKVFSSISGLEKYPLDRFKNNIVIYDDKIELEKTHNLIKSNFSTEEIMKQLEVTEKDFDFYYKKARHKNPDYSIQENQVNLTELNLVRLLKSFQKTYLDNPL</sequence>
<dbReference type="RefSeq" id="WP_000949620.1">
    <property type="nucleotide sequence ID" value="NZ_AP026920.1"/>
</dbReference>
<dbReference type="EMBL" id="HG799494">
    <property type="protein sequence ID" value="CDL74699.1"/>
    <property type="molecule type" value="Genomic_DNA"/>
</dbReference>
<evidence type="ECO:0000313" key="10">
    <source>
        <dbReference type="Proteomes" id="UP000314170"/>
    </source>
</evidence>
<dbReference type="Pfam" id="PF04326">
    <property type="entry name" value="SLFN_AlbA_2"/>
    <property type="match status" value="1"/>
</dbReference>
<dbReference type="EMBL" id="CABBZR010000003">
    <property type="protein sequence ID" value="VSJ51609.1"/>
    <property type="molecule type" value="Genomic_DNA"/>
</dbReference>
<evidence type="ECO:0000313" key="5">
    <source>
        <dbReference type="EMBL" id="CDL73886.1"/>
    </source>
</evidence>
<dbReference type="Proteomes" id="UP000314170">
    <property type="component" value="Unassembled WGS sequence"/>
</dbReference>
<evidence type="ECO:0000313" key="6">
    <source>
        <dbReference type="EMBL" id="CDL74170.1"/>
    </source>
</evidence>
<dbReference type="EMBL" id="HG799492">
    <property type="protein sequence ID" value="CDL73826.1"/>
    <property type="molecule type" value="Genomic_DNA"/>
</dbReference>
<dbReference type="EMBL" id="HG799499">
    <property type="protein sequence ID" value="CDL74170.1"/>
    <property type="molecule type" value="Genomic_DNA"/>
</dbReference>
<reference evidence="6" key="4">
    <citation type="submission" date="2014-12" db="EMBL/GenBank/DDBJ databases">
        <title>Resistance and transmission dynamics of an outbreak of multidrug-resistant pneumococci imported into Iceland.</title>
        <authorList>
            <person name="Croucher N.J."/>
            <person name="Hanage W.P."/>
            <person name="Harris S.R."/>
            <person name="McGee L."/>
            <person name="Van der Linden M."/>
            <person name="De Lencastre H."/>
            <person name="Sa-Leao R."/>
            <person name="Song J.H."/>
            <person name="Ko K.S."/>
            <person name="Klugman K.P."/>
            <person name="Parkhill J."/>
            <person name="Tomasz A."/>
            <person name="Kristinsson K.G."/>
            <person name="Bentley S.D."/>
        </authorList>
    </citation>
    <scope>NUCLEOTIDE SEQUENCE</scope>
    <source>
        <strain evidence="8">9611+04103</strain>
        <strain evidence="6">IC161</strain>
    </source>
</reference>